<keyword evidence="2" id="KW-1133">Transmembrane helix</keyword>
<evidence type="ECO:0000256" key="2">
    <source>
        <dbReference type="SAM" id="Phobius"/>
    </source>
</evidence>
<dbReference type="RefSeq" id="WP_005972613.1">
    <property type="nucleotide sequence ID" value="NZ_GG665894.1"/>
</dbReference>
<dbReference type="eggNOG" id="COG1989">
    <property type="taxonomic scope" value="Bacteria"/>
</dbReference>
<name>D4CUK4_9FUSO</name>
<sequence length="160" mass="18770">MDKILIIFLYIALIFIMYIDINKKYIPNVLNFSILILSVFIRGISEIENFFIGAACYVLPILIFYGYVSDILKREVFGFGDIKLIIALGGLLYLSEINIFLQIYIFYLLVFLFATLYIIFYICIYFCRNRALKIRGVEIAFAPYICITFFIIYNYIEGIL</sequence>
<feature type="transmembrane region" description="Helical" evidence="2">
    <location>
        <begin position="76"/>
        <end position="95"/>
    </location>
</feature>
<feature type="transmembrane region" description="Helical" evidence="2">
    <location>
        <begin position="101"/>
        <end position="127"/>
    </location>
</feature>
<dbReference type="InterPro" id="IPR050882">
    <property type="entry name" value="Prepilin_peptidase/N-MTase"/>
</dbReference>
<dbReference type="EMBL" id="ACJY01000054">
    <property type="protein sequence ID" value="EFE86964.1"/>
    <property type="molecule type" value="Genomic_DNA"/>
</dbReference>
<protein>
    <submittedName>
        <fullName evidence="4">Peptidase, A24 family</fullName>
    </submittedName>
</protein>
<proteinExistence type="inferred from homology"/>
<dbReference type="PANTHER" id="PTHR30487">
    <property type="entry name" value="TYPE 4 PREPILIN-LIKE PROTEINS LEADER PEPTIDE-PROCESSING ENZYME"/>
    <property type="match status" value="1"/>
</dbReference>
<feature type="transmembrane region" description="Helical" evidence="2">
    <location>
        <begin position="28"/>
        <end position="44"/>
    </location>
</feature>
<dbReference type="Gene3D" id="1.20.120.1220">
    <property type="match status" value="1"/>
</dbReference>
<comment type="caution">
    <text evidence="4">The sequence shown here is derived from an EMBL/GenBank/DDBJ whole genome shotgun (WGS) entry which is preliminary data.</text>
</comment>
<keyword evidence="2" id="KW-0472">Membrane</keyword>
<dbReference type="PANTHER" id="PTHR30487:SF0">
    <property type="entry name" value="PREPILIN LEADER PEPTIDASE_N-METHYLTRANSFERASE-RELATED"/>
    <property type="match status" value="1"/>
</dbReference>
<dbReference type="GO" id="GO:0005886">
    <property type="term" value="C:plasma membrane"/>
    <property type="evidence" value="ECO:0007669"/>
    <property type="project" value="TreeGrafter"/>
</dbReference>
<reference evidence="4 5" key="1">
    <citation type="submission" date="2010-02" db="EMBL/GenBank/DDBJ databases">
        <authorList>
            <person name="Weinstock G."/>
            <person name="Sodergren E."/>
            <person name="Clifton S."/>
            <person name="Fulton L."/>
            <person name="Fulton B."/>
            <person name="Courtney L."/>
            <person name="Fronick C."/>
            <person name="Harrison M."/>
            <person name="Strong C."/>
            <person name="Farmer C."/>
            <person name="Delahaunty K."/>
            <person name="Markovic C."/>
            <person name="Hall O."/>
            <person name="Minx P."/>
            <person name="Tomlinson C."/>
            <person name="Mitreva M."/>
            <person name="Nelson J."/>
            <person name="Hou S."/>
            <person name="Wollam A."/>
            <person name="Pepin K.H."/>
            <person name="Johnson M."/>
            <person name="Bhonagiri V."/>
            <person name="Zhang X."/>
            <person name="Suruliraj S."/>
            <person name="Warren W."/>
            <person name="Chinwalla A."/>
            <person name="Mardis E.R."/>
            <person name="Wilson R.K."/>
        </authorList>
    </citation>
    <scope>NUCLEOTIDE SEQUENCE [LARGE SCALE GENOMIC DNA]</scope>
    <source>
        <strain evidence="4 5">ATCC 33693</strain>
    </source>
</reference>
<accession>D4CUK4</accession>
<dbReference type="AlphaFoldDB" id="D4CUK4"/>
<evidence type="ECO:0000313" key="4">
    <source>
        <dbReference type="EMBL" id="EFE86964.1"/>
    </source>
</evidence>
<keyword evidence="2" id="KW-0812">Transmembrane</keyword>
<evidence type="ECO:0000259" key="3">
    <source>
        <dbReference type="Pfam" id="PF01478"/>
    </source>
</evidence>
<feature type="transmembrane region" description="Helical" evidence="2">
    <location>
        <begin position="6"/>
        <end position="21"/>
    </location>
</feature>
<dbReference type="Pfam" id="PF01478">
    <property type="entry name" value="Peptidase_A24"/>
    <property type="match status" value="1"/>
</dbReference>
<evidence type="ECO:0000256" key="1">
    <source>
        <dbReference type="ARBA" id="ARBA00005801"/>
    </source>
</evidence>
<gene>
    <name evidence="4" type="ORF">FUSPEROL_01095</name>
</gene>
<organism evidence="4 5">
    <name type="scientific">Fusobacterium periodonticum ATCC 33693</name>
    <dbReference type="NCBI Taxonomy" id="546275"/>
    <lineage>
        <taxon>Bacteria</taxon>
        <taxon>Fusobacteriati</taxon>
        <taxon>Fusobacteriota</taxon>
        <taxon>Fusobacteriia</taxon>
        <taxon>Fusobacteriales</taxon>
        <taxon>Fusobacteriaceae</taxon>
        <taxon>Fusobacterium</taxon>
    </lineage>
</organism>
<dbReference type="InterPro" id="IPR000045">
    <property type="entry name" value="Prepilin_IV_endopep_pep"/>
</dbReference>
<feature type="domain" description="Prepilin type IV endopeptidase peptidase" evidence="3">
    <location>
        <begin position="7"/>
        <end position="118"/>
    </location>
</feature>
<dbReference type="GeneID" id="78419354"/>
<comment type="similarity">
    <text evidence="1">Belongs to the peptidase A24 family.</text>
</comment>
<dbReference type="OrthoDB" id="81854at2"/>
<feature type="transmembrane region" description="Helical" evidence="2">
    <location>
        <begin position="50"/>
        <end position="69"/>
    </location>
</feature>
<dbReference type="HOGENOM" id="CLU_145964_0_0_0"/>
<feature type="transmembrane region" description="Helical" evidence="2">
    <location>
        <begin position="139"/>
        <end position="156"/>
    </location>
</feature>
<dbReference type="GO" id="GO:0004190">
    <property type="term" value="F:aspartic-type endopeptidase activity"/>
    <property type="evidence" value="ECO:0007669"/>
    <property type="project" value="InterPro"/>
</dbReference>
<evidence type="ECO:0000313" key="5">
    <source>
        <dbReference type="Proteomes" id="UP000003748"/>
    </source>
</evidence>
<dbReference type="STRING" id="546275.FUSPEROL_01095"/>
<dbReference type="Proteomes" id="UP000003748">
    <property type="component" value="Unassembled WGS sequence"/>
</dbReference>
<dbReference type="GO" id="GO:0006465">
    <property type="term" value="P:signal peptide processing"/>
    <property type="evidence" value="ECO:0007669"/>
    <property type="project" value="TreeGrafter"/>
</dbReference>